<reference evidence="2 3" key="1">
    <citation type="submission" date="2014-12" db="EMBL/GenBank/DDBJ databases">
        <title>Draft genome sequences of 10 type strains of Lactococcus.</title>
        <authorList>
            <person name="Sun Z."/>
            <person name="Zhong Z."/>
            <person name="Liu W."/>
            <person name="Zhang W."/>
            <person name="Zhang H."/>
        </authorList>
    </citation>
    <scope>NUCLEOTIDE SEQUENCE [LARGE SCALE GENOMIC DNA]</scope>
    <source>
        <strain evidence="2 3">DSM 21502</strain>
    </source>
</reference>
<evidence type="ECO:0000256" key="1">
    <source>
        <dbReference type="SAM" id="Phobius"/>
    </source>
</evidence>
<name>A0A2A5SP96_LACLC</name>
<evidence type="ECO:0000313" key="2">
    <source>
        <dbReference type="EMBL" id="PCS15755.1"/>
    </source>
</evidence>
<gene>
    <name evidence="2" type="ORF">RU92_GL001226</name>
</gene>
<evidence type="ECO:0000313" key="3">
    <source>
        <dbReference type="Proteomes" id="UP000218711"/>
    </source>
</evidence>
<feature type="transmembrane region" description="Helical" evidence="1">
    <location>
        <begin position="7"/>
        <end position="28"/>
    </location>
</feature>
<dbReference type="EMBL" id="JXKC01000019">
    <property type="protein sequence ID" value="PCS15755.1"/>
    <property type="molecule type" value="Genomic_DNA"/>
</dbReference>
<organism evidence="2 3">
    <name type="scientific">Lactococcus cremoris subsp. tructae</name>
    <dbReference type="NCBI Taxonomy" id="542833"/>
    <lineage>
        <taxon>Bacteria</taxon>
        <taxon>Bacillati</taxon>
        <taxon>Bacillota</taxon>
        <taxon>Bacilli</taxon>
        <taxon>Lactobacillales</taxon>
        <taxon>Streptococcaceae</taxon>
        <taxon>Lactococcus</taxon>
    </lineage>
</organism>
<dbReference type="AlphaFoldDB" id="A0A2A5SP96"/>
<protein>
    <submittedName>
        <fullName evidence="2">Uncharacterized protein</fullName>
    </submittedName>
</protein>
<comment type="caution">
    <text evidence="2">The sequence shown here is derived from an EMBL/GenBank/DDBJ whole genome shotgun (WGS) entry which is preliminary data.</text>
</comment>
<keyword evidence="1" id="KW-1133">Transmembrane helix</keyword>
<keyword evidence="1" id="KW-0812">Transmembrane</keyword>
<dbReference type="RefSeq" id="WP_014735045.1">
    <property type="nucleotide sequence ID" value="NZ_JXKC01000019.1"/>
</dbReference>
<proteinExistence type="predicted"/>
<dbReference type="Proteomes" id="UP000218711">
    <property type="component" value="Unassembled WGS sequence"/>
</dbReference>
<keyword evidence="1" id="KW-0472">Membrane</keyword>
<accession>A0A2A5SP96</accession>
<sequence>MDQVTKIITALGVGITAAAAIGVIMSWLKLKEGLEAEDARNINKGALGLALNGATLVIIGGLVAFVIAKLTGIVG</sequence>
<feature type="transmembrane region" description="Helical" evidence="1">
    <location>
        <begin position="48"/>
        <end position="68"/>
    </location>
</feature>